<organism evidence="4 5">
    <name type="scientific">Stagnimonas aquatica</name>
    <dbReference type="NCBI Taxonomy" id="2689987"/>
    <lineage>
        <taxon>Bacteria</taxon>
        <taxon>Pseudomonadati</taxon>
        <taxon>Pseudomonadota</taxon>
        <taxon>Gammaproteobacteria</taxon>
        <taxon>Nevskiales</taxon>
        <taxon>Nevskiaceae</taxon>
        <taxon>Stagnimonas</taxon>
    </lineage>
</organism>
<dbReference type="EMBL" id="RJVO01000008">
    <property type="protein sequence ID" value="ROH86700.1"/>
    <property type="molecule type" value="Genomic_DNA"/>
</dbReference>
<dbReference type="InterPro" id="IPR009057">
    <property type="entry name" value="Homeodomain-like_sf"/>
</dbReference>
<gene>
    <name evidence="4" type="ORF">ED208_14770</name>
</gene>
<dbReference type="Gene3D" id="1.10.357.10">
    <property type="entry name" value="Tetracycline Repressor, domain 2"/>
    <property type="match status" value="1"/>
</dbReference>
<name>A0A3N0V1Q5_9GAMM</name>
<dbReference type="InterPro" id="IPR001647">
    <property type="entry name" value="HTH_TetR"/>
</dbReference>
<dbReference type="InParanoid" id="A0A3N0V1Q5"/>
<evidence type="ECO:0000256" key="1">
    <source>
        <dbReference type="ARBA" id="ARBA00023125"/>
    </source>
</evidence>
<keyword evidence="5" id="KW-1185">Reference proteome</keyword>
<dbReference type="InterPro" id="IPR036271">
    <property type="entry name" value="Tet_transcr_reg_TetR-rel_C_sf"/>
</dbReference>
<dbReference type="Proteomes" id="UP000282106">
    <property type="component" value="Unassembled WGS sequence"/>
</dbReference>
<keyword evidence="1 2" id="KW-0238">DNA-binding</keyword>
<sequence length="215" mass="23675">MPTSPEPIEPGRTYGGETATDRLARQRRQFLDAGLTLFGSIGYRATTVRLLCKQAGLIDRYFYKNFSDTEELLAAIYTESMDQIQAEVMAALAAALPSGDTEQIVTAGLDTFFKAFENARVARVCWLEVLGVSPRIDALYTRRIEQFTELLISVAQRLLPRWPASSDEAHYIAMALIGGVTQSAAHWLLSGYRAPRKVLVTANALLLRSTMGALG</sequence>
<reference evidence="4 5" key="1">
    <citation type="submission" date="2018-10" db="EMBL/GenBank/DDBJ databases">
        <authorList>
            <person name="Chen W.-M."/>
        </authorList>
    </citation>
    <scope>NUCLEOTIDE SEQUENCE [LARGE SCALE GENOMIC DNA]</scope>
    <source>
        <strain evidence="4 5">THS-13</strain>
    </source>
</reference>
<dbReference type="GO" id="GO:0000976">
    <property type="term" value="F:transcription cis-regulatory region binding"/>
    <property type="evidence" value="ECO:0007669"/>
    <property type="project" value="TreeGrafter"/>
</dbReference>
<proteinExistence type="predicted"/>
<protein>
    <submittedName>
        <fullName evidence="4">TetR/AcrR family transcriptional regulator</fullName>
    </submittedName>
</protein>
<dbReference type="GO" id="GO:0003700">
    <property type="term" value="F:DNA-binding transcription factor activity"/>
    <property type="evidence" value="ECO:0007669"/>
    <property type="project" value="TreeGrafter"/>
</dbReference>
<dbReference type="PANTHER" id="PTHR30055">
    <property type="entry name" value="HTH-TYPE TRANSCRIPTIONAL REGULATOR RUTR"/>
    <property type="match status" value="1"/>
</dbReference>
<dbReference type="InterPro" id="IPR050109">
    <property type="entry name" value="HTH-type_TetR-like_transc_reg"/>
</dbReference>
<dbReference type="Pfam" id="PF00440">
    <property type="entry name" value="TetR_N"/>
    <property type="match status" value="1"/>
</dbReference>
<dbReference type="PROSITE" id="PS50977">
    <property type="entry name" value="HTH_TETR_2"/>
    <property type="match status" value="1"/>
</dbReference>
<dbReference type="SUPFAM" id="SSF46689">
    <property type="entry name" value="Homeodomain-like"/>
    <property type="match status" value="1"/>
</dbReference>
<dbReference type="AlphaFoldDB" id="A0A3N0V1Q5"/>
<dbReference type="PANTHER" id="PTHR30055:SF226">
    <property type="entry name" value="HTH-TYPE TRANSCRIPTIONAL REGULATOR PKSA"/>
    <property type="match status" value="1"/>
</dbReference>
<dbReference type="SUPFAM" id="SSF48498">
    <property type="entry name" value="Tetracyclin repressor-like, C-terminal domain"/>
    <property type="match status" value="1"/>
</dbReference>
<evidence type="ECO:0000259" key="3">
    <source>
        <dbReference type="PROSITE" id="PS50977"/>
    </source>
</evidence>
<accession>A0A3N0V1Q5</accession>
<feature type="DNA-binding region" description="H-T-H motif" evidence="2">
    <location>
        <begin position="47"/>
        <end position="66"/>
    </location>
</feature>
<dbReference type="RefSeq" id="WP_123212689.1">
    <property type="nucleotide sequence ID" value="NZ_RJVO01000008.1"/>
</dbReference>
<comment type="caution">
    <text evidence="4">The sequence shown here is derived from an EMBL/GenBank/DDBJ whole genome shotgun (WGS) entry which is preliminary data.</text>
</comment>
<feature type="domain" description="HTH tetR-type" evidence="3">
    <location>
        <begin position="24"/>
        <end position="84"/>
    </location>
</feature>
<evidence type="ECO:0000313" key="5">
    <source>
        <dbReference type="Proteomes" id="UP000282106"/>
    </source>
</evidence>
<evidence type="ECO:0000256" key="2">
    <source>
        <dbReference type="PROSITE-ProRule" id="PRU00335"/>
    </source>
</evidence>
<evidence type="ECO:0000313" key="4">
    <source>
        <dbReference type="EMBL" id="ROH86700.1"/>
    </source>
</evidence>